<accession>A0ABW3MJZ6</accession>
<comment type="caution">
    <text evidence="2">The sequence shown here is derived from an EMBL/GenBank/DDBJ whole genome shotgun (WGS) entry which is preliminary data.</text>
</comment>
<proteinExistence type="predicted"/>
<evidence type="ECO:0000313" key="3">
    <source>
        <dbReference type="Proteomes" id="UP001597045"/>
    </source>
</evidence>
<reference evidence="3" key="1">
    <citation type="journal article" date="2019" name="Int. J. Syst. Evol. Microbiol.">
        <title>The Global Catalogue of Microorganisms (GCM) 10K type strain sequencing project: providing services to taxonomists for standard genome sequencing and annotation.</title>
        <authorList>
            <consortium name="The Broad Institute Genomics Platform"/>
            <consortium name="The Broad Institute Genome Sequencing Center for Infectious Disease"/>
            <person name="Wu L."/>
            <person name="Ma J."/>
        </authorList>
    </citation>
    <scope>NUCLEOTIDE SEQUENCE [LARGE SCALE GENOMIC DNA]</scope>
    <source>
        <strain evidence="3">JCM 31486</strain>
    </source>
</reference>
<organism evidence="2 3">
    <name type="scientific">Kibdelosporangium lantanae</name>
    <dbReference type="NCBI Taxonomy" id="1497396"/>
    <lineage>
        <taxon>Bacteria</taxon>
        <taxon>Bacillati</taxon>
        <taxon>Actinomycetota</taxon>
        <taxon>Actinomycetes</taxon>
        <taxon>Pseudonocardiales</taxon>
        <taxon>Pseudonocardiaceae</taxon>
        <taxon>Kibdelosporangium</taxon>
    </lineage>
</organism>
<dbReference type="Proteomes" id="UP001597045">
    <property type="component" value="Unassembled WGS sequence"/>
</dbReference>
<keyword evidence="3" id="KW-1185">Reference proteome</keyword>
<sequence>GRVELEDGAVWDRVLAYTGASEIRWPLLANGQPVRASDVGQADAQGLVGTPGPPDLKVSVVDGDPSPEDFPGRVFVYGTLKPGASAWELVAPWVAGDPYPGHVRGTMFDTGFGYPGLLPGDGTVAGWVLPLRPGALPTLDAYEGDEYRRVRISLSDGQICWTYRWIA</sequence>
<evidence type="ECO:0000259" key="1">
    <source>
        <dbReference type="Pfam" id="PF06094"/>
    </source>
</evidence>
<gene>
    <name evidence="2" type="ORF">ACFQ1S_38260</name>
</gene>
<dbReference type="InterPro" id="IPR013024">
    <property type="entry name" value="GGCT-like"/>
</dbReference>
<dbReference type="Pfam" id="PF06094">
    <property type="entry name" value="GGACT"/>
    <property type="match status" value="1"/>
</dbReference>
<dbReference type="CDD" id="cd06661">
    <property type="entry name" value="GGCT_like"/>
    <property type="match status" value="1"/>
</dbReference>
<dbReference type="InterPro" id="IPR036568">
    <property type="entry name" value="GGCT-like_sf"/>
</dbReference>
<protein>
    <submittedName>
        <fullName evidence="2">Gamma-glutamylcyclotransferase</fullName>
    </submittedName>
</protein>
<feature type="domain" description="Gamma-glutamylcyclotransferase AIG2-like" evidence="1">
    <location>
        <begin position="74"/>
        <end position="165"/>
    </location>
</feature>
<evidence type="ECO:0000313" key="2">
    <source>
        <dbReference type="EMBL" id="MFD1050961.1"/>
    </source>
</evidence>
<feature type="non-terminal residue" evidence="2">
    <location>
        <position position="1"/>
    </location>
</feature>
<dbReference type="InterPro" id="IPR009288">
    <property type="entry name" value="AIG2-like_dom"/>
</dbReference>
<name>A0ABW3MJZ6_9PSEU</name>
<dbReference type="Gene3D" id="3.10.490.10">
    <property type="entry name" value="Gamma-glutamyl cyclotransferase-like"/>
    <property type="match status" value="1"/>
</dbReference>
<dbReference type="SUPFAM" id="SSF110857">
    <property type="entry name" value="Gamma-glutamyl cyclotransferase-like"/>
    <property type="match status" value="1"/>
</dbReference>
<dbReference type="EMBL" id="JBHTIS010003225">
    <property type="protein sequence ID" value="MFD1050961.1"/>
    <property type="molecule type" value="Genomic_DNA"/>
</dbReference>